<proteinExistence type="predicted"/>
<evidence type="ECO:0000313" key="3">
    <source>
        <dbReference type="EMBL" id="MFC4829086.1"/>
    </source>
</evidence>
<feature type="region of interest" description="Disordered" evidence="1">
    <location>
        <begin position="1"/>
        <end position="24"/>
    </location>
</feature>
<keyword evidence="2" id="KW-0472">Membrane</keyword>
<evidence type="ECO:0000313" key="4">
    <source>
        <dbReference type="Proteomes" id="UP001595960"/>
    </source>
</evidence>
<gene>
    <name evidence="3" type="ORF">ACFPER_09815</name>
</gene>
<protein>
    <recommendedName>
        <fullName evidence="5">DUF4179 domain-containing protein</fullName>
    </recommendedName>
</protein>
<sequence length="283" mass="30365">MDTEGGPNPRSQSETQSRHPAAPPPGKRWWLVGLGAIATAFLAAVGTWLFSLVRPILDEPFERALEVNVDDSEQECDSYSLPAALLDDVPATAVEGGSPAQVASFDGRWIVDHGGLPTVSQTIDVDRTLELTLHGSGDETVVVHGIDVVDFEPLAVDDEMAVIHECRPRGGGDMGGMMDVSALAVDFAGQPPVLELTDPELRFPYQVSKDDPEGFDILIADNGTGDEEACFCRWNLGVSWSAGEDTEQTVIEGDSIGVATGIPLDAWPDYWFVDGEWTTEVPG</sequence>
<evidence type="ECO:0000256" key="2">
    <source>
        <dbReference type="SAM" id="Phobius"/>
    </source>
</evidence>
<comment type="caution">
    <text evidence="3">The sequence shown here is derived from an EMBL/GenBank/DDBJ whole genome shotgun (WGS) entry which is preliminary data.</text>
</comment>
<dbReference type="EMBL" id="JBHSJC010000001">
    <property type="protein sequence ID" value="MFC4829086.1"/>
    <property type="molecule type" value="Genomic_DNA"/>
</dbReference>
<keyword evidence="4" id="KW-1185">Reference proteome</keyword>
<dbReference type="RefSeq" id="WP_204392527.1">
    <property type="nucleotide sequence ID" value="NZ_JAFBBW010000001.1"/>
</dbReference>
<organism evidence="3 4">
    <name type="scientific">Agromyces aurantiacus</name>
    <dbReference type="NCBI Taxonomy" id="165814"/>
    <lineage>
        <taxon>Bacteria</taxon>
        <taxon>Bacillati</taxon>
        <taxon>Actinomycetota</taxon>
        <taxon>Actinomycetes</taxon>
        <taxon>Micrococcales</taxon>
        <taxon>Microbacteriaceae</taxon>
        <taxon>Agromyces</taxon>
    </lineage>
</organism>
<keyword evidence="2" id="KW-0812">Transmembrane</keyword>
<name>A0ABV9R6K7_9MICO</name>
<feature type="transmembrane region" description="Helical" evidence="2">
    <location>
        <begin position="29"/>
        <end position="53"/>
    </location>
</feature>
<evidence type="ECO:0008006" key="5">
    <source>
        <dbReference type="Google" id="ProtNLM"/>
    </source>
</evidence>
<accession>A0ABV9R6K7</accession>
<dbReference type="Proteomes" id="UP001595960">
    <property type="component" value="Unassembled WGS sequence"/>
</dbReference>
<reference evidence="4" key="1">
    <citation type="journal article" date="2019" name="Int. J. Syst. Evol. Microbiol.">
        <title>The Global Catalogue of Microorganisms (GCM) 10K type strain sequencing project: providing services to taxonomists for standard genome sequencing and annotation.</title>
        <authorList>
            <consortium name="The Broad Institute Genomics Platform"/>
            <consortium name="The Broad Institute Genome Sequencing Center for Infectious Disease"/>
            <person name="Wu L."/>
            <person name="Ma J."/>
        </authorList>
    </citation>
    <scope>NUCLEOTIDE SEQUENCE [LARGE SCALE GENOMIC DNA]</scope>
    <source>
        <strain evidence="4">CGMCC 1.12192</strain>
    </source>
</reference>
<evidence type="ECO:0000256" key="1">
    <source>
        <dbReference type="SAM" id="MobiDB-lite"/>
    </source>
</evidence>
<keyword evidence="2" id="KW-1133">Transmembrane helix</keyword>